<sequence length="207" mass="22897">MNKEISFGIVGIVLGALIILLMSPVAPFRSMMWEGNNSGSPVSGKTAGMMNNIDEHFIEQMIPHHDGAIAMADMALTKATHPEIKILASTIIEAQNKEIVDMRAWYKSWFGKDVSKANVSIMGGGMMSGGGMHMGGLEDMQVLENATDFDKAFIEAMIPHHQLAIMMAQMLLSGTNRPEMLSLANNIIESQSKEIKEMQSWYQSWYK</sequence>
<dbReference type="InterPro" id="IPR005183">
    <property type="entry name" value="DUF305_CopM-like"/>
</dbReference>
<evidence type="ECO:0000259" key="2">
    <source>
        <dbReference type="Pfam" id="PF03713"/>
    </source>
</evidence>
<organism evidence="3 4">
    <name type="scientific">Candidatus Nomurabacteria bacterium RIFCSPHIGHO2_01_FULL_40_12</name>
    <dbReference type="NCBI Taxonomy" id="1801737"/>
    <lineage>
        <taxon>Bacteria</taxon>
        <taxon>Candidatus Nomuraibacteriota</taxon>
    </lineage>
</organism>
<evidence type="ECO:0000256" key="1">
    <source>
        <dbReference type="SAM" id="Phobius"/>
    </source>
</evidence>
<comment type="caution">
    <text evidence="3">The sequence shown here is derived from an EMBL/GenBank/DDBJ whole genome shotgun (WGS) entry which is preliminary data.</text>
</comment>
<keyword evidence="1" id="KW-0812">Transmembrane</keyword>
<proteinExistence type="predicted"/>
<feature type="transmembrane region" description="Helical" evidence="1">
    <location>
        <begin position="6"/>
        <end position="26"/>
    </location>
</feature>
<dbReference type="AlphaFoldDB" id="A0A1F6V1J8"/>
<keyword evidence="1" id="KW-0472">Membrane</keyword>
<gene>
    <name evidence="3" type="ORF">A2818_00690</name>
</gene>
<dbReference type="Proteomes" id="UP000177602">
    <property type="component" value="Unassembled WGS sequence"/>
</dbReference>
<evidence type="ECO:0000313" key="4">
    <source>
        <dbReference type="Proteomes" id="UP000177602"/>
    </source>
</evidence>
<name>A0A1F6V1J8_9BACT</name>
<evidence type="ECO:0000313" key="3">
    <source>
        <dbReference type="EMBL" id="OGI63429.1"/>
    </source>
</evidence>
<dbReference type="InterPro" id="IPR012347">
    <property type="entry name" value="Ferritin-like"/>
</dbReference>
<dbReference type="PANTHER" id="PTHR36933:SF1">
    <property type="entry name" value="SLL0788 PROTEIN"/>
    <property type="match status" value="1"/>
</dbReference>
<dbReference type="EMBL" id="MFTN01000004">
    <property type="protein sequence ID" value="OGI63429.1"/>
    <property type="molecule type" value="Genomic_DNA"/>
</dbReference>
<keyword evidence="1" id="KW-1133">Transmembrane helix</keyword>
<protein>
    <recommendedName>
        <fullName evidence="2">DUF305 domain-containing protein</fullName>
    </recommendedName>
</protein>
<dbReference type="Gene3D" id="1.20.1260.10">
    <property type="match status" value="1"/>
</dbReference>
<reference evidence="3 4" key="1">
    <citation type="journal article" date="2016" name="Nat. Commun.">
        <title>Thousands of microbial genomes shed light on interconnected biogeochemical processes in an aquifer system.</title>
        <authorList>
            <person name="Anantharaman K."/>
            <person name="Brown C.T."/>
            <person name="Hug L.A."/>
            <person name="Sharon I."/>
            <person name="Castelle C.J."/>
            <person name="Probst A.J."/>
            <person name="Thomas B.C."/>
            <person name="Singh A."/>
            <person name="Wilkins M.J."/>
            <person name="Karaoz U."/>
            <person name="Brodie E.L."/>
            <person name="Williams K.H."/>
            <person name="Hubbard S.S."/>
            <person name="Banfield J.F."/>
        </authorList>
    </citation>
    <scope>NUCLEOTIDE SEQUENCE [LARGE SCALE GENOMIC DNA]</scope>
</reference>
<dbReference type="PANTHER" id="PTHR36933">
    <property type="entry name" value="SLL0788 PROTEIN"/>
    <property type="match status" value="1"/>
</dbReference>
<feature type="domain" description="DUF305" evidence="2">
    <location>
        <begin position="54"/>
        <end position="202"/>
    </location>
</feature>
<accession>A0A1F6V1J8</accession>
<dbReference type="Pfam" id="PF03713">
    <property type="entry name" value="DUF305"/>
    <property type="match status" value="1"/>
</dbReference>
<dbReference type="STRING" id="1801737.A2818_00690"/>